<organism evidence="1 2">
    <name type="scientific">Jeotgalibacillus campisalis</name>
    <dbReference type="NCBI Taxonomy" id="220754"/>
    <lineage>
        <taxon>Bacteria</taxon>
        <taxon>Bacillati</taxon>
        <taxon>Bacillota</taxon>
        <taxon>Bacilli</taxon>
        <taxon>Bacillales</taxon>
        <taxon>Caryophanaceae</taxon>
        <taxon>Jeotgalibacillus</taxon>
    </lineage>
</organism>
<evidence type="ECO:0000313" key="2">
    <source>
        <dbReference type="Proteomes" id="UP000031972"/>
    </source>
</evidence>
<comment type="caution">
    <text evidence="1">The sequence shown here is derived from an EMBL/GenBank/DDBJ whole genome shotgun (WGS) entry which is preliminary data.</text>
</comment>
<dbReference type="EMBL" id="JXRR01000001">
    <property type="protein sequence ID" value="KIL52704.1"/>
    <property type="molecule type" value="Genomic_DNA"/>
</dbReference>
<reference evidence="1 2" key="1">
    <citation type="submission" date="2015-01" db="EMBL/GenBank/DDBJ databases">
        <title>Jeotgalibacillus campisalis genome sequencing.</title>
        <authorList>
            <person name="Goh K.M."/>
            <person name="Chan K.-G."/>
            <person name="Yaakop A.S."/>
            <person name="Ee R."/>
            <person name="Gan H.M."/>
            <person name="Chan C.S."/>
        </authorList>
    </citation>
    <scope>NUCLEOTIDE SEQUENCE [LARGE SCALE GENOMIC DNA]</scope>
    <source>
        <strain evidence="1 2">SF-57</strain>
    </source>
</reference>
<dbReference type="PATRIC" id="fig|220754.4.peg.32"/>
<evidence type="ECO:0000313" key="1">
    <source>
        <dbReference type="EMBL" id="KIL52704.1"/>
    </source>
</evidence>
<sequence>MALFIAPSHSFNATVVTGDSLPFYSGGTALDFHQLPF</sequence>
<gene>
    <name evidence="1" type="ORF">KR50_00330</name>
</gene>
<dbReference type="AlphaFoldDB" id="A0A0C2SFK3"/>
<protein>
    <submittedName>
        <fullName evidence="1">Uncharacterized protein</fullName>
    </submittedName>
</protein>
<dbReference type="Proteomes" id="UP000031972">
    <property type="component" value="Unassembled WGS sequence"/>
</dbReference>
<name>A0A0C2SFK3_9BACL</name>
<keyword evidence="2" id="KW-1185">Reference proteome</keyword>
<accession>A0A0C2SFK3</accession>
<proteinExistence type="predicted"/>